<gene>
    <name evidence="5" type="ORF">CALVIDRAFT_528647</name>
</gene>
<dbReference type="SUPFAM" id="SSF51735">
    <property type="entry name" value="NAD(P)-binding Rossmann-fold domains"/>
    <property type="match status" value="1"/>
</dbReference>
<evidence type="ECO:0000256" key="1">
    <source>
        <dbReference type="ARBA" id="ARBA00006328"/>
    </source>
</evidence>
<name>A0A167KK74_CALVF</name>
<dbReference type="Gene3D" id="3.40.50.720">
    <property type="entry name" value="NAD(P)-binding Rossmann-like Domain"/>
    <property type="match status" value="1"/>
</dbReference>
<keyword evidence="3" id="KW-0560">Oxidoreductase</keyword>
<keyword evidence="2" id="KW-0521">NADP</keyword>
<evidence type="ECO:0000256" key="2">
    <source>
        <dbReference type="ARBA" id="ARBA00022857"/>
    </source>
</evidence>
<comment type="similarity">
    <text evidence="1">Belongs to the NmrA-type oxidoreductase family.</text>
</comment>
<keyword evidence="6" id="KW-1185">Reference proteome</keyword>
<dbReference type="Gene3D" id="3.90.25.10">
    <property type="entry name" value="UDP-galactose 4-epimerase, domain 1"/>
    <property type="match status" value="1"/>
</dbReference>
<dbReference type="GO" id="GO:0005634">
    <property type="term" value="C:nucleus"/>
    <property type="evidence" value="ECO:0007669"/>
    <property type="project" value="TreeGrafter"/>
</dbReference>
<accession>A0A167KK74</accession>
<feature type="domain" description="NmrA-like" evidence="4">
    <location>
        <begin position="3"/>
        <end position="256"/>
    </location>
</feature>
<evidence type="ECO:0000313" key="5">
    <source>
        <dbReference type="EMBL" id="KZO94727.1"/>
    </source>
</evidence>
<dbReference type="PANTHER" id="PTHR42748">
    <property type="entry name" value="NITROGEN METABOLITE REPRESSION PROTEIN NMRA FAMILY MEMBER"/>
    <property type="match status" value="1"/>
</dbReference>
<dbReference type="PANTHER" id="PTHR42748:SF30">
    <property type="entry name" value="NMRA-LIKE DOMAIN-CONTAINING PROTEIN"/>
    <property type="match status" value="1"/>
</dbReference>
<sequence>MTTKLVAVCGATGKQGGSVVNALLRHGGYRIRGLTRDLNSPSSQALAAQGVEVVTAEPFDKPSLLKAFKGAYAVFGMTVSHTEHSETDLGRNIVDACRENGVPLLVWSSLPSARETSNGKYTDVRGFDEKAEVDKYIATSGQPTVIFQTGGFAEKYLRFPAFLIVYRQLQQDPTNPSKWQVRYPFAGPDLVLSCTWVERDVGPAVVAVVNKWEEGVWKEQFTREKIPLCSWRITGREMAATIERVTGKTTDYVTVDTCYPPTIPLHKWQADGYFTYPGPIPAEVLLKAGVSFGTFEQYVREKVLPVVNGA</sequence>
<dbReference type="OrthoDB" id="419598at2759"/>
<proteinExistence type="inferred from homology"/>
<dbReference type="InterPro" id="IPR051164">
    <property type="entry name" value="NmrA-like_oxidored"/>
</dbReference>
<reference evidence="5 6" key="1">
    <citation type="journal article" date="2016" name="Mol. Biol. Evol.">
        <title>Comparative Genomics of Early-Diverging Mushroom-Forming Fungi Provides Insights into the Origins of Lignocellulose Decay Capabilities.</title>
        <authorList>
            <person name="Nagy L.G."/>
            <person name="Riley R."/>
            <person name="Tritt A."/>
            <person name="Adam C."/>
            <person name="Daum C."/>
            <person name="Floudas D."/>
            <person name="Sun H."/>
            <person name="Yadav J.S."/>
            <person name="Pangilinan J."/>
            <person name="Larsson K.H."/>
            <person name="Matsuura K."/>
            <person name="Barry K."/>
            <person name="Labutti K."/>
            <person name="Kuo R."/>
            <person name="Ohm R.A."/>
            <person name="Bhattacharya S.S."/>
            <person name="Shirouzu T."/>
            <person name="Yoshinaga Y."/>
            <person name="Martin F.M."/>
            <person name="Grigoriev I.V."/>
            <person name="Hibbett D.S."/>
        </authorList>
    </citation>
    <scope>NUCLEOTIDE SEQUENCE [LARGE SCALE GENOMIC DNA]</scope>
    <source>
        <strain evidence="5 6">TUFC12733</strain>
    </source>
</reference>
<evidence type="ECO:0000256" key="3">
    <source>
        <dbReference type="ARBA" id="ARBA00023002"/>
    </source>
</evidence>
<organism evidence="5 6">
    <name type="scientific">Calocera viscosa (strain TUFC12733)</name>
    <dbReference type="NCBI Taxonomy" id="1330018"/>
    <lineage>
        <taxon>Eukaryota</taxon>
        <taxon>Fungi</taxon>
        <taxon>Dikarya</taxon>
        <taxon>Basidiomycota</taxon>
        <taxon>Agaricomycotina</taxon>
        <taxon>Dacrymycetes</taxon>
        <taxon>Dacrymycetales</taxon>
        <taxon>Dacrymycetaceae</taxon>
        <taxon>Calocera</taxon>
    </lineage>
</organism>
<dbReference type="InterPro" id="IPR008030">
    <property type="entry name" value="NmrA-like"/>
</dbReference>
<protein>
    <submittedName>
        <fullName evidence="5">NAD(P)-binding protein</fullName>
    </submittedName>
</protein>
<dbReference type="CDD" id="cd05251">
    <property type="entry name" value="NmrA_like_SDR_a"/>
    <property type="match status" value="1"/>
</dbReference>
<evidence type="ECO:0000259" key="4">
    <source>
        <dbReference type="Pfam" id="PF05368"/>
    </source>
</evidence>
<dbReference type="AlphaFoldDB" id="A0A167KK74"/>
<dbReference type="InterPro" id="IPR036291">
    <property type="entry name" value="NAD(P)-bd_dom_sf"/>
</dbReference>
<dbReference type="Pfam" id="PF05368">
    <property type="entry name" value="NmrA"/>
    <property type="match status" value="1"/>
</dbReference>
<dbReference type="STRING" id="1330018.A0A167KK74"/>
<dbReference type="GO" id="GO:0016491">
    <property type="term" value="F:oxidoreductase activity"/>
    <property type="evidence" value="ECO:0007669"/>
    <property type="project" value="UniProtKB-KW"/>
</dbReference>
<evidence type="ECO:0000313" key="6">
    <source>
        <dbReference type="Proteomes" id="UP000076738"/>
    </source>
</evidence>
<dbReference type="Proteomes" id="UP000076738">
    <property type="component" value="Unassembled WGS sequence"/>
</dbReference>
<dbReference type="EMBL" id="KV417293">
    <property type="protein sequence ID" value="KZO94727.1"/>
    <property type="molecule type" value="Genomic_DNA"/>
</dbReference>